<dbReference type="CDD" id="cd13132">
    <property type="entry name" value="MATE_eukaryotic"/>
    <property type="match status" value="1"/>
</dbReference>
<dbReference type="InterPro" id="IPR045069">
    <property type="entry name" value="MATE_euk"/>
</dbReference>
<organism evidence="8 9">
    <name type="scientific">Owenia fusiformis</name>
    <name type="common">Polychaete worm</name>
    <dbReference type="NCBI Taxonomy" id="6347"/>
    <lineage>
        <taxon>Eukaryota</taxon>
        <taxon>Metazoa</taxon>
        <taxon>Spiralia</taxon>
        <taxon>Lophotrochozoa</taxon>
        <taxon>Annelida</taxon>
        <taxon>Polychaeta</taxon>
        <taxon>Sedentaria</taxon>
        <taxon>Canalipalpata</taxon>
        <taxon>Sabellida</taxon>
        <taxon>Oweniida</taxon>
        <taxon>Oweniidae</taxon>
        <taxon>Owenia</taxon>
    </lineage>
</organism>
<evidence type="ECO:0000256" key="2">
    <source>
        <dbReference type="ARBA" id="ARBA00010199"/>
    </source>
</evidence>
<feature type="region of interest" description="Disordered" evidence="7">
    <location>
        <begin position="483"/>
        <end position="504"/>
    </location>
</feature>
<dbReference type="OrthoDB" id="2126698at2759"/>
<feature type="region of interest" description="Disordered" evidence="7">
    <location>
        <begin position="533"/>
        <end position="558"/>
    </location>
</feature>
<evidence type="ECO:0000313" key="9">
    <source>
        <dbReference type="Proteomes" id="UP000749559"/>
    </source>
</evidence>
<comment type="caution">
    <text evidence="8">The sequence shown here is derived from an EMBL/GenBank/DDBJ whole genome shotgun (WGS) entry which is preliminary data.</text>
</comment>
<dbReference type="EMBL" id="CAIIXF020000002">
    <property type="protein sequence ID" value="CAH1777016.1"/>
    <property type="molecule type" value="Genomic_DNA"/>
</dbReference>
<evidence type="ECO:0000256" key="7">
    <source>
        <dbReference type="SAM" id="MobiDB-lite"/>
    </source>
</evidence>
<dbReference type="AlphaFoldDB" id="A0A8J1XLQ0"/>
<keyword evidence="4 6" id="KW-1133">Transmembrane helix</keyword>
<feature type="compositionally biased region" description="Polar residues" evidence="7">
    <location>
        <begin position="493"/>
        <end position="504"/>
    </location>
</feature>
<keyword evidence="3 6" id="KW-0812">Transmembrane</keyword>
<reference evidence="8" key="1">
    <citation type="submission" date="2022-03" db="EMBL/GenBank/DDBJ databases">
        <authorList>
            <person name="Martin C."/>
        </authorList>
    </citation>
    <scope>NUCLEOTIDE SEQUENCE</scope>
</reference>
<protein>
    <recommendedName>
        <fullName evidence="6">Multidrug and toxin extrusion protein</fullName>
    </recommendedName>
</protein>
<keyword evidence="9" id="KW-1185">Reference proteome</keyword>
<dbReference type="Proteomes" id="UP000749559">
    <property type="component" value="Unassembled WGS sequence"/>
</dbReference>
<feature type="transmembrane region" description="Helical" evidence="6">
    <location>
        <begin position="139"/>
        <end position="160"/>
    </location>
</feature>
<feature type="transmembrane region" description="Helical" evidence="6">
    <location>
        <begin position="419"/>
        <end position="441"/>
    </location>
</feature>
<feature type="transmembrane region" description="Helical" evidence="6">
    <location>
        <begin position="392"/>
        <end position="413"/>
    </location>
</feature>
<dbReference type="GO" id="GO:0015297">
    <property type="term" value="F:antiporter activity"/>
    <property type="evidence" value="ECO:0007669"/>
    <property type="project" value="InterPro"/>
</dbReference>
<feature type="transmembrane region" description="Helical" evidence="6">
    <location>
        <begin position="316"/>
        <end position="339"/>
    </location>
</feature>
<dbReference type="NCBIfam" id="TIGR00797">
    <property type="entry name" value="matE"/>
    <property type="match status" value="1"/>
</dbReference>
<dbReference type="GO" id="GO:0042910">
    <property type="term" value="F:xenobiotic transmembrane transporter activity"/>
    <property type="evidence" value="ECO:0007669"/>
    <property type="project" value="InterPro"/>
</dbReference>
<dbReference type="PANTHER" id="PTHR11206">
    <property type="entry name" value="MULTIDRUG RESISTANCE PROTEIN"/>
    <property type="match status" value="1"/>
</dbReference>
<sequence>MGAYFACPDRDIYKDEAKAILKMGLPMCLASLFQYALQPMSIAFCGHLGKLELAAVALSISLIYIFGFAIGGGISQAGDTFFSQAFGSENKKQVGIYLQRNLLITGLTCLPCWALFLNAETVLVAIGQDPAVARISGRYMLIYIPGLLGNYIFFVIRGYVIMQRVVYPVVFMNFLCCAVLALLSYIFIFVCEWGIEGSSLALMLTMIFRPLLYLLYIKISGLHEVTWGGWSLEALQQWGAFMKVALPTMLLVLLWWASSEIGTILAGTLSPLYLDSWSICFQIEGFAFMGFMGYQITASARCGAFLGANDPLRARITCITCSLISGISGIVLAALILGLRGQLPYIFTNDSDVLELAKSQLPILSLFVLLESITATGHGIIKGMGEQKFGSVVVFISFYIVALPIGIPLMFLTELKTSGFWWALIGGQVIQSLCFIIRALCANWTKVAKKAKITAGIEDNDELNKKQPELPEEKQSLLHHEELGNRYNKDQTGESVKISNGYGTYHKQTNESATEQIVYSQQKDYPTQYNGPITETNIDQNAQPNGYHKSQNGYRKQPNGYLKKGGSHILSGRPATRYSFSENDTDIEDRVTAIERQMSSSQKVDRHASVDPSPDIKLINYKRLNVKQLILRRGFVLLINVAILVAGIFVRLNVSINHVPSQEDSNVTQLCYPNGTVFNGTEGVNVTMIPCFFTTGLTPTFPSVLPTLDINDTTASYI</sequence>
<comment type="subcellular location">
    <subcellularLocation>
        <location evidence="1">Membrane</location>
        <topology evidence="1">Multi-pass membrane protein</topology>
    </subcellularLocation>
</comment>
<dbReference type="Pfam" id="PF01554">
    <property type="entry name" value="MatE"/>
    <property type="match status" value="2"/>
</dbReference>
<evidence type="ECO:0000256" key="1">
    <source>
        <dbReference type="ARBA" id="ARBA00004141"/>
    </source>
</evidence>
<dbReference type="GO" id="GO:1990961">
    <property type="term" value="P:xenobiotic detoxification by transmembrane export across the plasma membrane"/>
    <property type="evidence" value="ECO:0007669"/>
    <property type="project" value="InterPro"/>
</dbReference>
<comment type="similarity">
    <text evidence="2 6">Belongs to the multi antimicrobial extrusion (MATE) (TC 2.A.66.1) family.</text>
</comment>
<evidence type="ECO:0000256" key="5">
    <source>
        <dbReference type="ARBA" id="ARBA00023136"/>
    </source>
</evidence>
<feature type="transmembrane region" description="Helical" evidence="6">
    <location>
        <begin position="102"/>
        <end position="127"/>
    </location>
</feature>
<proteinExistence type="inferred from homology"/>
<evidence type="ECO:0000313" key="8">
    <source>
        <dbReference type="EMBL" id="CAH1777016.1"/>
    </source>
</evidence>
<feature type="transmembrane region" description="Helical" evidence="6">
    <location>
        <begin position="19"/>
        <end position="37"/>
    </location>
</feature>
<feature type="compositionally biased region" description="Basic and acidic residues" evidence="7">
    <location>
        <begin position="483"/>
        <end position="492"/>
    </location>
</feature>
<dbReference type="GO" id="GO:0016020">
    <property type="term" value="C:membrane"/>
    <property type="evidence" value="ECO:0007669"/>
    <property type="project" value="UniProtKB-SubCell"/>
</dbReference>
<feature type="transmembrane region" description="Helical" evidence="6">
    <location>
        <begin position="165"/>
        <end position="188"/>
    </location>
</feature>
<evidence type="ECO:0000256" key="6">
    <source>
        <dbReference type="RuleBase" id="RU004914"/>
    </source>
</evidence>
<dbReference type="InterPro" id="IPR002528">
    <property type="entry name" value="MATE_fam"/>
</dbReference>
<feature type="transmembrane region" description="Helical" evidence="6">
    <location>
        <begin position="200"/>
        <end position="217"/>
    </location>
</feature>
<accession>A0A8J1XLQ0</accession>
<keyword evidence="5 6" id="KW-0472">Membrane</keyword>
<feature type="transmembrane region" description="Helical" evidence="6">
    <location>
        <begin position="630"/>
        <end position="652"/>
    </location>
</feature>
<name>A0A8J1XLQ0_OWEFU</name>
<feature type="transmembrane region" description="Helical" evidence="6">
    <location>
        <begin position="359"/>
        <end position="380"/>
    </location>
</feature>
<feature type="compositionally biased region" description="Polar residues" evidence="7">
    <location>
        <begin position="533"/>
        <end position="554"/>
    </location>
</feature>
<evidence type="ECO:0000256" key="3">
    <source>
        <dbReference type="ARBA" id="ARBA00022692"/>
    </source>
</evidence>
<feature type="transmembrane region" description="Helical" evidence="6">
    <location>
        <begin position="57"/>
        <end position="82"/>
    </location>
</feature>
<feature type="transmembrane region" description="Helical" evidence="6">
    <location>
        <begin position="276"/>
        <end position="296"/>
    </location>
</feature>
<evidence type="ECO:0000256" key="4">
    <source>
        <dbReference type="ARBA" id="ARBA00022989"/>
    </source>
</evidence>
<gene>
    <name evidence="8" type="ORF">OFUS_LOCUS4132</name>
</gene>